<accession>A0ABU3NTP6</accession>
<organism evidence="10 11">
    <name type="scientific">Anaeroselena agilis</name>
    <dbReference type="NCBI Taxonomy" id="3063788"/>
    <lineage>
        <taxon>Bacteria</taxon>
        <taxon>Bacillati</taxon>
        <taxon>Bacillota</taxon>
        <taxon>Negativicutes</taxon>
        <taxon>Acetonemataceae</taxon>
        <taxon>Anaeroselena</taxon>
    </lineage>
</organism>
<keyword evidence="11" id="KW-1185">Reference proteome</keyword>
<evidence type="ECO:0000256" key="2">
    <source>
        <dbReference type="ARBA" id="ARBA00004667"/>
    </source>
</evidence>
<dbReference type="NCBIfam" id="TIGR00443">
    <property type="entry name" value="hisZ_biosyn_reg"/>
    <property type="match status" value="1"/>
</dbReference>
<dbReference type="HAMAP" id="MF_00125">
    <property type="entry name" value="HisZ"/>
    <property type="match status" value="1"/>
</dbReference>
<dbReference type="InterPro" id="IPR041715">
    <property type="entry name" value="HisRS-like_core"/>
</dbReference>
<evidence type="ECO:0000256" key="6">
    <source>
        <dbReference type="ARBA" id="ARBA00022490"/>
    </source>
</evidence>
<evidence type="ECO:0000256" key="3">
    <source>
        <dbReference type="ARBA" id="ARBA00005539"/>
    </source>
</evidence>
<keyword evidence="6 8" id="KW-0963">Cytoplasm</keyword>
<evidence type="ECO:0000256" key="5">
    <source>
        <dbReference type="ARBA" id="ARBA00020397"/>
    </source>
</evidence>
<feature type="domain" description="Aminoacyl-transfer RNA synthetases class-II family profile" evidence="9">
    <location>
        <begin position="1"/>
        <end position="334"/>
    </location>
</feature>
<sequence>MSRSQFLPQIPYGTKDFLPRDARRKRAAENALASLFARWGYDEVVTPTFEYLETLTVGVSGDLVQSLFKFFDRNNAILALRPDMTTPIARVAATRFRESVPPLRLFYLTNVFRQEQAQAGRQCEFYQAGVELLGAGGPAADAEVVALAVTALLETGLTNFQVGLGQVQFLNGVMAESGLTAGEQQRVKQFLVSRDLVGLGEILAGSSLSAAAQKLIREIPLLHGNDKVVSEAYRLVGNDVSRAALDNLADIRRLLAGYGVERYVTFDLGLIRDLDYYTGMVFEGYTPGLGFPLCGGGRYDNMVAAFGVDCPATGFAMGIERILLALERQGIAPPEAVRDAYVAWDEGALAAAIAEAGRLRHEGRTVEMALEASSRAEAEAARAAKGYSRLVYCDNNVAAG</sequence>
<keyword evidence="10" id="KW-0328">Glycosyltransferase</keyword>
<comment type="miscellaneous">
    <text evidence="8">This function is generally fulfilled by the C-terminal part of HisG, which is missing in some bacteria such as this one.</text>
</comment>
<dbReference type="InterPro" id="IPR004517">
    <property type="entry name" value="HisZ"/>
</dbReference>
<evidence type="ECO:0000256" key="1">
    <source>
        <dbReference type="ARBA" id="ARBA00004496"/>
    </source>
</evidence>
<evidence type="ECO:0000256" key="8">
    <source>
        <dbReference type="HAMAP-Rule" id="MF_00125"/>
    </source>
</evidence>
<name>A0ABU3NTP6_9FIRM</name>
<comment type="pathway">
    <text evidence="2 8">Amino-acid biosynthesis; L-histidine biosynthesis; L-histidine from 5-phospho-alpha-D-ribose 1-diphosphate: step 1/9.</text>
</comment>
<dbReference type="RefSeq" id="WP_413778752.1">
    <property type="nucleotide sequence ID" value="NZ_JAUOZS010000001.1"/>
</dbReference>
<comment type="function">
    <text evidence="7 8">Required for the first step of histidine biosynthesis. May allow the feedback regulation of ATP phosphoribosyltransferase activity by histidine.</text>
</comment>
<dbReference type="GO" id="GO:0016757">
    <property type="term" value="F:glycosyltransferase activity"/>
    <property type="evidence" value="ECO:0007669"/>
    <property type="project" value="UniProtKB-KW"/>
</dbReference>
<keyword evidence="10" id="KW-0808">Transferase</keyword>
<dbReference type="EMBL" id="JAUOZS010000001">
    <property type="protein sequence ID" value="MDT8900195.1"/>
    <property type="molecule type" value="Genomic_DNA"/>
</dbReference>
<dbReference type="CDD" id="cd00773">
    <property type="entry name" value="HisRS-like_core"/>
    <property type="match status" value="1"/>
</dbReference>
<dbReference type="SUPFAM" id="SSF55681">
    <property type="entry name" value="Class II aaRS and biotin synthetases"/>
    <property type="match status" value="1"/>
</dbReference>
<dbReference type="PANTHER" id="PTHR43707:SF1">
    <property type="entry name" value="HISTIDINE--TRNA LIGASE, MITOCHONDRIAL-RELATED"/>
    <property type="match status" value="1"/>
</dbReference>
<evidence type="ECO:0000259" key="9">
    <source>
        <dbReference type="PROSITE" id="PS50862"/>
    </source>
</evidence>
<proteinExistence type="inferred from homology"/>
<dbReference type="PIRSF" id="PIRSF001549">
    <property type="entry name" value="His-tRNA_synth"/>
    <property type="match status" value="1"/>
</dbReference>
<dbReference type="Proteomes" id="UP001254848">
    <property type="component" value="Unassembled WGS sequence"/>
</dbReference>
<keyword evidence="8" id="KW-0028">Amino-acid biosynthesis</keyword>
<comment type="similarity">
    <text evidence="3 8">Belongs to the class-II aminoacyl-tRNA synthetase family. HisZ subfamily.</text>
</comment>
<dbReference type="InterPro" id="IPR045864">
    <property type="entry name" value="aa-tRNA-synth_II/BPL/LPL"/>
</dbReference>
<dbReference type="Gene3D" id="3.30.930.10">
    <property type="entry name" value="Bira Bifunctional Protein, Domain 2"/>
    <property type="match status" value="1"/>
</dbReference>
<comment type="subunit">
    <text evidence="4 8">Heteromultimer composed of HisG and HisZ subunits.</text>
</comment>
<evidence type="ECO:0000313" key="11">
    <source>
        <dbReference type="Proteomes" id="UP001254848"/>
    </source>
</evidence>
<evidence type="ECO:0000313" key="10">
    <source>
        <dbReference type="EMBL" id="MDT8900195.1"/>
    </source>
</evidence>
<dbReference type="InterPro" id="IPR006195">
    <property type="entry name" value="aa-tRNA-synth_II"/>
</dbReference>
<evidence type="ECO:0000256" key="4">
    <source>
        <dbReference type="ARBA" id="ARBA00011496"/>
    </source>
</evidence>
<keyword evidence="8" id="KW-0368">Histidine biosynthesis</keyword>
<reference evidence="10 11" key="1">
    <citation type="submission" date="2023-07" db="EMBL/GenBank/DDBJ databases">
        <title>The novel representative of Negativicutes class, Anaeroselena agilis gen. nov. sp. nov.</title>
        <authorList>
            <person name="Prokofeva M.I."/>
            <person name="Elcheninov A.G."/>
            <person name="Klyukina A."/>
            <person name="Kublanov I.V."/>
            <person name="Frolov E.N."/>
            <person name="Podosokorskaya O.A."/>
        </authorList>
    </citation>
    <scope>NUCLEOTIDE SEQUENCE [LARGE SCALE GENOMIC DNA]</scope>
    <source>
        <strain evidence="10 11">4137-cl</strain>
    </source>
</reference>
<gene>
    <name evidence="8 10" type="primary">hisZ</name>
    <name evidence="10" type="ORF">Q4T40_02950</name>
</gene>
<comment type="caution">
    <text evidence="10">The sequence shown here is derived from an EMBL/GenBank/DDBJ whole genome shotgun (WGS) entry which is preliminary data.</text>
</comment>
<dbReference type="PANTHER" id="PTHR43707">
    <property type="entry name" value="HISTIDYL-TRNA SYNTHETASE"/>
    <property type="match status" value="1"/>
</dbReference>
<evidence type="ECO:0000256" key="7">
    <source>
        <dbReference type="ARBA" id="ARBA00025246"/>
    </source>
</evidence>
<protein>
    <recommendedName>
        <fullName evidence="5 8">ATP phosphoribosyltransferase regulatory subunit</fullName>
    </recommendedName>
</protein>
<comment type="subcellular location">
    <subcellularLocation>
        <location evidence="1 8">Cytoplasm</location>
    </subcellularLocation>
</comment>
<dbReference type="PROSITE" id="PS50862">
    <property type="entry name" value="AA_TRNA_LIGASE_II"/>
    <property type="match status" value="1"/>
</dbReference>
<dbReference type="Pfam" id="PF13393">
    <property type="entry name" value="tRNA-synt_His"/>
    <property type="match status" value="1"/>
</dbReference>
<dbReference type="InterPro" id="IPR004516">
    <property type="entry name" value="HisRS/HisZ"/>
</dbReference>